<name>A0A1W2BZS3_9FLAO</name>
<dbReference type="EMBL" id="FWXO01000005">
    <property type="protein sequence ID" value="SMC78495.1"/>
    <property type="molecule type" value="Genomic_DNA"/>
</dbReference>
<organism evidence="1 2">
    <name type="scientific">Cellulophaga tyrosinoxydans</name>
    <dbReference type="NCBI Taxonomy" id="504486"/>
    <lineage>
        <taxon>Bacteria</taxon>
        <taxon>Pseudomonadati</taxon>
        <taxon>Bacteroidota</taxon>
        <taxon>Flavobacteriia</taxon>
        <taxon>Flavobacteriales</taxon>
        <taxon>Flavobacteriaceae</taxon>
        <taxon>Cellulophaga</taxon>
    </lineage>
</organism>
<dbReference type="Proteomes" id="UP000192360">
    <property type="component" value="Unassembled WGS sequence"/>
</dbReference>
<accession>A0A1W2BZS3</accession>
<proteinExistence type="predicted"/>
<dbReference type="AlphaFoldDB" id="A0A1W2BZS3"/>
<protein>
    <submittedName>
        <fullName evidence="1">Uncharacterized protein</fullName>
    </submittedName>
</protein>
<reference evidence="1 2" key="1">
    <citation type="submission" date="2017-04" db="EMBL/GenBank/DDBJ databases">
        <authorList>
            <person name="Afonso C.L."/>
            <person name="Miller P.J."/>
            <person name="Scott M.A."/>
            <person name="Spackman E."/>
            <person name="Goraichik I."/>
            <person name="Dimitrov K.M."/>
            <person name="Suarez D.L."/>
            <person name="Swayne D.E."/>
        </authorList>
    </citation>
    <scope>NUCLEOTIDE SEQUENCE [LARGE SCALE GENOMIC DNA]</scope>
    <source>
        <strain evidence="1 2">DSM 21164</strain>
    </source>
</reference>
<evidence type="ECO:0000313" key="2">
    <source>
        <dbReference type="Proteomes" id="UP000192360"/>
    </source>
</evidence>
<gene>
    <name evidence="1" type="ORF">SAMN05660703_2731</name>
</gene>
<dbReference type="STRING" id="504486.SAMN05660703_2731"/>
<evidence type="ECO:0000313" key="1">
    <source>
        <dbReference type="EMBL" id="SMC78495.1"/>
    </source>
</evidence>
<keyword evidence="2" id="KW-1185">Reference proteome</keyword>
<sequence length="259" mass="30703">MGNCQEKTQELIFNSNEYQKFAKEEVIKRYKLTNTFFNKYPDIYEANKLIPFQYNLDSIAYVSTPIYTFKGHKTFNCGDNVIDYIQFENNPKYQYVNLEVDESYIGTTKITPLDSLPEFESATPFDFMDYILIIDNQDVPILGSDINVYAYKEKLEKEYFTFYLEGILGLFIIKDEKVYFVKMVNNNTDSNWNDLGKYLEKITPEFVEINQYFYQNYNPEEINDIMQGKIEYSNKSAKKCTEKTINKIVKTKIILKNKY</sequence>